<evidence type="ECO:0000256" key="1">
    <source>
        <dbReference type="ARBA" id="ARBA00004123"/>
    </source>
</evidence>
<dbReference type="InterPro" id="IPR011564">
    <property type="entry name" value="Telomer_end-bd_POT1/Cdc13"/>
</dbReference>
<dbReference type="GO" id="GO:0000783">
    <property type="term" value="C:nuclear telomere cap complex"/>
    <property type="evidence" value="ECO:0007669"/>
    <property type="project" value="TreeGrafter"/>
</dbReference>
<sequence length="622" mass="70477">MSANLPQNYCTLPEALKTCEKPINVIGMVTDHMPPTRTRDDLLCTLVLQDQELRSNGLRVRCFGRTEEFLPKVKSLGDVVILRNIKVKEFRGEAIAMTNKSSSCVVLYHESIPKPGYQAPFSGDRQLPHVATRGAASPSSPEQLYAIYLKENLNSLELHAHSVGVQSQHQSSPRQTKFSLIKDIRPQSFYDLVGQVIKVFPTSYGEVDLYVTDYTSNSLLPDHASPNEGSNAENRHNYGDEFGYSDPVQQKWQGPFGKLTLKIELKHPHASYAQFQVTVGDFVALQNVRIKPDSRGNLEGNIFPDHLAPDRVLVQKITTSKNERVRNVKLRKEEYESTLGTSVTDEVPANRQPSAKSRKRDKKQKKAEARKHGEARLRDEIKMLNGTKDENQKNQHVQCQHGAVSLTRIRDIVNSPRLQDKTPSGIERMLPFINAKYRSSIRVVDFHPHNLEDFAHAYDDAVYNDAEHSENDDQDCMEIDGETHKKWEWGFYLLVEDARRPRIAELRTSLKLLVAGKDAEFLLDMEATDLRKDEEILSKLREKLFILWGDLEEIKAKAAIGGYTPDPALSMLGKAGFPCSSRPFECCIMEYGVPVGSKEGDEEDADLQWMRMHKIFDTTIKG</sequence>
<dbReference type="Pfam" id="PF02765">
    <property type="entry name" value="POT1"/>
    <property type="match status" value="1"/>
</dbReference>
<reference evidence="11" key="1">
    <citation type="journal article" date="2020" name="Stud. Mycol.">
        <title>101 Dothideomycetes genomes: a test case for predicting lifestyles and emergence of pathogens.</title>
        <authorList>
            <person name="Haridas S."/>
            <person name="Albert R."/>
            <person name="Binder M."/>
            <person name="Bloem J."/>
            <person name="Labutti K."/>
            <person name="Salamov A."/>
            <person name="Andreopoulos B."/>
            <person name="Baker S."/>
            <person name="Barry K."/>
            <person name="Bills G."/>
            <person name="Bluhm B."/>
            <person name="Cannon C."/>
            <person name="Castanera R."/>
            <person name="Culley D."/>
            <person name="Daum C."/>
            <person name="Ezra D."/>
            <person name="Gonzalez J."/>
            <person name="Henrissat B."/>
            <person name="Kuo A."/>
            <person name="Liang C."/>
            <person name="Lipzen A."/>
            <person name="Lutzoni F."/>
            <person name="Magnuson J."/>
            <person name="Mondo S."/>
            <person name="Nolan M."/>
            <person name="Ohm R."/>
            <person name="Pangilinan J."/>
            <person name="Park H.-J."/>
            <person name="Ramirez L."/>
            <person name="Alfaro M."/>
            <person name="Sun H."/>
            <person name="Tritt A."/>
            <person name="Yoshinaga Y."/>
            <person name="Zwiers L.-H."/>
            <person name="Turgeon B."/>
            <person name="Goodwin S."/>
            <person name="Spatafora J."/>
            <person name="Crous P."/>
            <person name="Grigoriev I."/>
        </authorList>
    </citation>
    <scope>NUCLEOTIDE SEQUENCE</scope>
    <source>
        <strain evidence="11">Tuck. ex Michener</strain>
    </source>
</reference>
<feature type="region of interest" description="Disordered" evidence="9">
    <location>
        <begin position="337"/>
        <end position="378"/>
    </location>
</feature>
<dbReference type="FunFam" id="2.40.50.140:FF:000303">
    <property type="entry name" value="Protection of telomeres protein 1"/>
    <property type="match status" value="1"/>
</dbReference>
<evidence type="ECO:0000256" key="4">
    <source>
        <dbReference type="ARBA" id="ARBA00015253"/>
    </source>
</evidence>
<dbReference type="InterPro" id="IPR032042">
    <property type="entry name" value="POT1PC"/>
</dbReference>
<gene>
    <name evidence="11" type="ORF">EV356DRAFT_528929</name>
</gene>
<evidence type="ECO:0000256" key="3">
    <source>
        <dbReference type="ARBA" id="ARBA00008442"/>
    </source>
</evidence>
<accession>A0A6A6HMH4</accession>
<evidence type="ECO:0000259" key="10">
    <source>
        <dbReference type="SMART" id="SM00976"/>
    </source>
</evidence>
<evidence type="ECO:0000256" key="2">
    <source>
        <dbReference type="ARBA" id="ARBA00004574"/>
    </source>
</evidence>
<evidence type="ECO:0000256" key="8">
    <source>
        <dbReference type="ARBA" id="ARBA00023242"/>
    </source>
</evidence>
<dbReference type="InterPro" id="IPR028389">
    <property type="entry name" value="POT1"/>
</dbReference>
<proteinExistence type="inferred from homology"/>
<dbReference type="GO" id="GO:0010521">
    <property type="term" value="F:telomerase inhibitor activity"/>
    <property type="evidence" value="ECO:0007669"/>
    <property type="project" value="TreeGrafter"/>
</dbReference>
<dbReference type="GO" id="GO:0032210">
    <property type="term" value="P:regulation of telomere maintenance via telomerase"/>
    <property type="evidence" value="ECO:0007669"/>
    <property type="project" value="TreeGrafter"/>
</dbReference>
<dbReference type="SUPFAM" id="SSF50249">
    <property type="entry name" value="Nucleic acid-binding proteins"/>
    <property type="match status" value="2"/>
</dbReference>
<organism evidence="11 12">
    <name type="scientific">Viridothelium virens</name>
    <name type="common">Speckled blister lichen</name>
    <name type="synonym">Trypethelium virens</name>
    <dbReference type="NCBI Taxonomy" id="1048519"/>
    <lineage>
        <taxon>Eukaryota</taxon>
        <taxon>Fungi</taxon>
        <taxon>Dikarya</taxon>
        <taxon>Ascomycota</taxon>
        <taxon>Pezizomycotina</taxon>
        <taxon>Dothideomycetes</taxon>
        <taxon>Dothideomycetes incertae sedis</taxon>
        <taxon>Trypetheliales</taxon>
        <taxon>Trypetheliaceae</taxon>
        <taxon>Viridothelium</taxon>
    </lineage>
</organism>
<feature type="region of interest" description="Disordered" evidence="9">
    <location>
        <begin position="221"/>
        <end position="240"/>
    </location>
</feature>
<keyword evidence="7" id="KW-0238">DNA-binding</keyword>
<dbReference type="EMBL" id="ML991774">
    <property type="protein sequence ID" value="KAF2239049.1"/>
    <property type="molecule type" value="Genomic_DNA"/>
</dbReference>
<dbReference type="AlphaFoldDB" id="A0A6A6HMH4"/>
<feature type="compositionally biased region" description="Basic and acidic residues" evidence="9">
    <location>
        <begin position="366"/>
        <end position="378"/>
    </location>
</feature>
<keyword evidence="6" id="KW-0779">Telomere</keyword>
<evidence type="ECO:0000256" key="5">
    <source>
        <dbReference type="ARBA" id="ARBA00022454"/>
    </source>
</evidence>
<feature type="compositionally biased region" description="Basic residues" evidence="9">
    <location>
        <begin position="356"/>
        <end position="365"/>
    </location>
</feature>
<keyword evidence="5" id="KW-0158">Chromosome</keyword>
<evidence type="ECO:0000256" key="7">
    <source>
        <dbReference type="ARBA" id="ARBA00023125"/>
    </source>
</evidence>
<dbReference type="PANTHER" id="PTHR14513">
    <property type="entry name" value="PROTECTION OF TELOMERES 1"/>
    <property type="match status" value="1"/>
</dbReference>
<keyword evidence="8" id="KW-0539">Nucleus</keyword>
<evidence type="ECO:0000313" key="11">
    <source>
        <dbReference type="EMBL" id="KAF2239049.1"/>
    </source>
</evidence>
<evidence type="ECO:0000256" key="6">
    <source>
        <dbReference type="ARBA" id="ARBA00022895"/>
    </source>
</evidence>
<dbReference type="Proteomes" id="UP000800092">
    <property type="component" value="Unassembled WGS sequence"/>
</dbReference>
<dbReference type="GO" id="GO:0098505">
    <property type="term" value="F:G-rich strand telomeric DNA binding"/>
    <property type="evidence" value="ECO:0007669"/>
    <property type="project" value="TreeGrafter"/>
</dbReference>
<dbReference type="SMART" id="SM00976">
    <property type="entry name" value="Telo_bind"/>
    <property type="match status" value="1"/>
</dbReference>
<comment type="similarity">
    <text evidence="3">Belongs to the telombin family.</text>
</comment>
<feature type="domain" description="Telomeric single stranded DNA binding POT1/Cdc13" evidence="10">
    <location>
        <begin position="9"/>
        <end position="137"/>
    </location>
</feature>
<comment type="subcellular location">
    <subcellularLocation>
        <location evidence="2">Chromosome</location>
        <location evidence="2">Telomere</location>
    </subcellularLocation>
    <subcellularLocation>
        <location evidence="1">Nucleus</location>
    </subcellularLocation>
</comment>
<dbReference type="OrthoDB" id="2186770at2759"/>
<dbReference type="PANTHER" id="PTHR14513:SF0">
    <property type="entry name" value="PROTECTION OF TELOMERES PROTEIN 1"/>
    <property type="match status" value="1"/>
</dbReference>
<keyword evidence="12" id="KW-1185">Reference proteome</keyword>
<name>A0A6A6HMH4_VIRVR</name>
<dbReference type="Gene3D" id="2.40.50.140">
    <property type="entry name" value="Nucleic acid-binding proteins"/>
    <property type="match status" value="3"/>
</dbReference>
<evidence type="ECO:0000256" key="9">
    <source>
        <dbReference type="SAM" id="MobiDB-lite"/>
    </source>
</evidence>
<dbReference type="GO" id="GO:0016233">
    <property type="term" value="P:telomere capping"/>
    <property type="evidence" value="ECO:0007669"/>
    <property type="project" value="TreeGrafter"/>
</dbReference>
<dbReference type="InterPro" id="IPR012340">
    <property type="entry name" value="NA-bd_OB-fold"/>
</dbReference>
<dbReference type="Pfam" id="PF16686">
    <property type="entry name" value="POT1PC"/>
    <property type="match status" value="1"/>
</dbReference>
<protein>
    <recommendedName>
        <fullName evidence="4">Protection of telomeres protein 1</fullName>
    </recommendedName>
</protein>
<evidence type="ECO:0000313" key="12">
    <source>
        <dbReference type="Proteomes" id="UP000800092"/>
    </source>
</evidence>